<dbReference type="GO" id="GO:0015920">
    <property type="term" value="P:lipopolysaccharide transport"/>
    <property type="evidence" value="ECO:0007669"/>
    <property type="project" value="TreeGrafter"/>
</dbReference>
<keyword evidence="1 6" id="KW-0732">Signal</keyword>
<sequence length="162" mass="18213">MKQKILLMTLTLIISSCGWQLRDAQIVPSSVGSIYISSSNPSSALITELKRALSTYGVKVAATYAGADYTVVIVDFRQHYGTASLNASARVAEYQLNEEVDFYISDSEANQITPLFTASVERVYEFSEDDILASDNEERFVRNGMREDIVRQILERLRIFPQ</sequence>
<evidence type="ECO:0000256" key="1">
    <source>
        <dbReference type="ARBA" id="ARBA00022729"/>
    </source>
</evidence>
<keyword evidence="4 6" id="KW-0998">Cell outer membrane</keyword>
<dbReference type="PANTHER" id="PTHR38098:SF1">
    <property type="entry name" value="LPS-ASSEMBLY LIPOPROTEIN LPTE"/>
    <property type="match status" value="1"/>
</dbReference>
<dbReference type="HAMAP" id="MF_01186">
    <property type="entry name" value="LPS_assembly_LptE"/>
    <property type="match status" value="1"/>
</dbReference>
<keyword evidence="2 6" id="KW-0472">Membrane</keyword>
<evidence type="ECO:0000256" key="6">
    <source>
        <dbReference type="HAMAP-Rule" id="MF_01186"/>
    </source>
</evidence>
<protein>
    <recommendedName>
        <fullName evidence="6">LPS-assembly lipoprotein LptE</fullName>
    </recommendedName>
</protein>
<comment type="caution">
    <text evidence="7">The sequence shown here is derived from an EMBL/GenBank/DDBJ whole genome shotgun (WGS) entry which is preliminary data.</text>
</comment>
<organism evidence="7 8">
    <name type="scientific">SAR92 bacterium BACL26 MAG-121220-bin70</name>
    <dbReference type="NCBI Taxonomy" id="1655626"/>
    <lineage>
        <taxon>Bacteria</taxon>
        <taxon>Pseudomonadati</taxon>
        <taxon>Pseudomonadota</taxon>
        <taxon>Gammaproteobacteria</taxon>
        <taxon>Cellvibrionales</taxon>
        <taxon>Porticoccaceae</taxon>
        <taxon>SAR92 clade</taxon>
    </lineage>
</organism>
<dbReference type="PROSITE" id="PS51257">
    <property type="entry name" value="PROKAR_LIPOPROTEIN"/>
    <property type="match status" value="1"/>
</dbReference>
<comment type="subunit">
    <text evidence="6">Component of the lipopolysaccharide transport and assembly complex. Interacts with LptD.</text>
</comment>
<evidence type="ECO:0000256" key="4">
    <source>
        <dbReference type="ARBA" id="ARBA00023237"/>
    </source>
</evidence>
<dbReference type="GO" id="GO:1990351">
    <property type="term" value="C:transporter complex"/>
    <property type="evidence" value="ECO:0007669"/>
    <property type="project" value="TreeGrafter"/>
</dbReference>
<evidence type="ECO:0000256" key="2">
    <source>
        <dbReference type="ARBA" id="ARBA00023136"/>
    </source>
</evidence>
<reference evidence="7 8" key="1">
    <citation type="submission" date="2015-10" db="EMBL/GenBank/DDBJ databases">
        <title>Metagenome-Assembled Genomes uncover a global brackish microbiome.</title>
        <authorList>
            <person name="Hugerth L.W."/>
            <person name="Larsson J."/>
            <person name="Alneberg J."/>
            <person name="Lindh M.V."/>
            <person name="Legrand C."/>
            <person name="Pinhassi J."/>
            <person name="Andersson A.F."/>
        </authorList>
    </citation>
    <scope>NUCLEOTIDE SEQUENCE [LARGE SCALE GENOMIC DNA]</scope>
    <source>
        <strain evidence="7">BACL26 MAG-121220-bin70</strain>
    </source>
</reference>
<proteinExistence type="inferred from homology"/>
<dbReference type="Proteomes" id="UP000051213">
    <property type="component" value="Unassembled WGS sequence"/>
</dbReference>
<dbReference type="GO" id="GO:0043165">
    <property type="term" value="P:Gram-negative-bacterium-type cell outer membrane assembly"/>
    <property type="evidence" value="ECO:0007669"/>
    <property type="project" value="UniProtKB-UniRule"/>
</dbReference>
<dbReference type="Pfam" id="PF04390">
    <property type="entry name" value="LptE"/>
    <property type="match status" value="1"/>
</dbReference>
<name>A0A0R2TUZ2_9GAMM</name>
<evidence type="ECO:0000313" key="7">
    <source>
        <dbReference type="EMBL" id="KRO90981.1"/>
    </source>
</evidence>
<comment type="function">
    <text evidence="6">Together with LptD, is involved in the assembly of lipopolysaccharide (LPS) at the surface of the outer membrane. Required for the proper assembly of LptD. Binds LPS and may serve as the LPS recognition site at the outer membrane.</text>
</comment>
<dbReference type="GO" id="GO:0001530">
    <property type="term" value="F:lipopolysaccharide binding"/>
    <property type="evidence" value="ECO:0007669"/>
    <property type="project" value="TreeGrafter"/>
</dbReference>
<dbReference type="InterPro" id="IPR007485">
    <property type="entry name" value="LPS_assembly_LptE"/>
</dbReference>
<evidence type="ECO:0000256" key="5">
    <source>
        <dbReference type="ARBA" id="ARBA00023288"/>
    </source>
</evidence>
<dbReference type="AlphaFoldDB" id="A0A0R2TUZ2"/>
<evidence type="ECO:0000256" key="3">
    <source>
        <dbReference type="ARBA" id="ARBA00023139"/>
    </source>
</evidence>
<dbReference type="Gene3D" id="3.30.160.150">
    <property type="entry name" value="Lipoprotein like domain"/>
    <property type="match status" value="1"/>
</dbReference>
<dbReference type="EMBL" id="LICA01000639">
    <property type="protein sequence ID" value="KRO90981.1"/>
    <property type="molecule type" value="Genomic_DNA"/>
</dbReference>
<keyword evidence="5 6" id="KW-0449">Lipoprotein</keyword>
<comment type="similarity">
    <text evidence="6">Belongs to the LptE lipoprotein family.</text>
</comment>
<accession>A0A0R2TUZ2</accession>
<comment type="subcellular location">
    <subcellularLocation>
        <location evidence="6">Cell outer membrane</location>
        <topology evidence="6">Lipid-anchor</topology>
    </subcellularLocation>
</comment>
<evidence type="ECO:0000313" key="8">
    <source>
        <dbReference type="Proteomes" id="UP000051213"/>
    </source>
</evidence>
<gene>
    <name evidence="6" type="primary">lptE</name>
    <name evidence="7" type="ORF">ABS24_04140</name>
</gene>
<dbReference type="PANTHER" id="PTHR38098">
    <property type="entry name" value="LPS-ASSEMBLY LIPOPROTEIN LPTE"/>
    <property type="match status" value="1"/>
</dbReference>
<keyword evidence="3 6" id="KW-0564">Palmitate</keyword>
<dbReference type="GO" id="GO:0009279">
    <property type="term" value="C:cell outer membrane"/>
    <property type="evidence" value="ECO:0007669"/>
    <property type="project" value="UniProtKB-SubCell"/>
</dbReference>